<dbReference type="EMBL" id="JACHDO010000001">
    <property type="protein sequence ID" value="MBB5492323.1"/>
    <property type="molecule type" value="Genomic_DNA"/>
</dbReference>
<organism evidence="3 4">
    <name type="scientific">Nocardiopsis metallicus</name>
    <dbReference type="NCBI Taxonomy" id="179819"/>
    <lineage>
        <taxon>Bacteria</taxon>
        <taxon>Bacillati</taxon>
        <taxon>Actinomycetota</taxon>
        <taxon>Actinomycetes</taxon>
        <taxon>Streptosporangiales</taxon>
        <taxon>Nocardiopsidaceae</taxon>
        <taxon>Nocardiopsis</taxon>
    </lineage>
</organism>
<keyword evidence="4" id="KW-1185">Reference proteome</keyword>
<evidence type="ECO:0000259" key="1">
    <source>
        <dbReference type="Pfam" id="PF13358"/>
    </source>
</evidence>
<comment type="caution">
    <text evidence="3">The sequence shown here is derived from an EMBL/GenBank/DDBJ whole genome shotgun (WGS) entry which is preliminary data.</text>
</comment>
<accession>A0A840WAA9</accession>
<dbReference type="SUPFAM" id="SSF53098">
    <property type="entry name" value="Ribonuclease H-like"/>
    <property type="match status" value="1"/>
</dbReference>
<dbReference type="InterPro" id="IPR012337">
    <property type="entry name" value="RNaseH-like_sf"/>
</dbReference>
<reference evidence="3 4" key="1">
    <citation type="submission" date="2020-08" db="EMBL/GenBank/DDBJ databases">
        <title>Sequencing the genomes of 1000 actinobacteria strains.</title>
        <authorList>
            <person name="Klenk H.-P."/>
        </authorList>
    </citation>
    <scope>NUCLEOTIDE SEQUENCE [LARGE SCALE GENOMIC DNA]</scope>
    <source>
        <strain evidence="3 4">DSM 44598</strain>
    </source>
</reference>
<gene>
    <name evidence="2" type="ORF">HNR07_000201</name>
    <name evidence="3" type="ORF">HNR07_003460</name>
</gene>
<dbReference type="AlphaFoldDB" id="A0A840WAA9"/>
<evidence type="ECO:0000313" key="2">
    <source>
        <dbReference type="EMBL" id="MBB5489064.1"/>
    </source>
</evidence>
<dbReference type="InterPro" id="IPR038717">
    <property type="entry name" value="Tc1-like_DDE_dom"/>
</dbReference>
<dbReference type="Gene3D" id="3.30.420.10">
    <property type="entry name" value="Ribonuclease H-like superfamily/Ribonuclease H"/>
    <property type="match status" value="1"/>
</dbReference>
<dbReference type="InterPro" id="IPR036397">
    <property type="entry name" value="RNaseH_sf"/>
</dbReference>
<dbReference type="Pfam" id="PF13358">
    <property type="entry name" value="DDE_3"/>
    <property type="match status" value="1"/>
</dbReference>
<dbReference type="EMBL" id="JACHDO010000001">
    <property type="protein sequence ID" value="MBB5489064.1"/>
    <property type="molecule type" value="Genomic_DNA"/>
</dbReference>
<evidence type="ECO:0000313" key="4">
    <source>
        <dbReference type="Proteomes" id="UP000579647"/>
    </source>
</evidence>
<dbReference type="Proteomes" id="UP000579647">
    <property type="component" value="Unassembled WGS sequence"/>
</dbReference>
<name>A0A840WAA9_9ACTN</name>
<dbReference type="GO" id="GO:0003676">
    <property type="term" value="F:nucleic acid binding"/>
    <property type="evidence" value="ECO:0007669"/>
    <property type="project" value="InterPro"/>
</dbReference>
<feature type="domain" description="Tc1-like transposase DDE" evidence="1">
    <location>
        <begin position="5"/>
        <end position="120"/>
    </location>
</feature>
<evidence type="ECO:0000313" key="3">
    <source>
        <dbReference type="EMBL" id="MBB5492323.1"/>
    </source>
</evidence>
<proteinExistence type="predicted"/>
<protein>
    <submittedName>
        <fullName evidence="3">Transposase</fullName>
    </submittedName>
</protein>
<sequence>MATRRGRRERANTVGWLCVHPATGAVKLFHTVRTRSSITAAVLPALLDRLHRGLQGPVVLIWDNHSSHSGKKMTAHLAGRDWVRVVFLPRYAPELNPVETLWAHLKRVLRSRLFRSLEELEQVINAHLRLVRKRTDLLRGFIDSVGLEPSPFPSTA</sequence>